<dbReference type="PANTHER" id="PTHR38788:SF3">
    <property type="entry name" value="CLR5 DOMAIN-CONTAINING PROTEIN"/>
    <property type="match status" value="1"/>
</dbReference>
<dbReference type="AlphaFoldDB" id="A0A8H8BUV8"/>
<dbReference type="PANTHER" id="PTHR38788">
    <property type="entry name" value="CLR5 DOMAIN-CONTAINING PROTEIN"/>
    <property type="match status" value="1"/>
</dbReference>
<dbReference type="Proteomes" id="UP000664132">
    <property type="component" value="Unassembled WGS sequence"/>
</dbReference>
<proteinExistence type="predicted"/>
<keyword evidence="4" id="KW-1185">Reference proteome</keyword>
<dbReference type="OrthoDB" id="5986190at2759"/>
<name>A0A8H8BUV8_9HELO</name>
<accession>A0A8H8BUV8</accession>
<gene>
    <name evidence="3" type="ORF">IFR04_001941</name>
</gene>
<reference evidence="3" key="1">
    <citation type="submission" date="2021-02" db="EMBL/GenBank/DDBJ databases">
        <title>Genome sequence Cadophora malorum strain M34.</title>
        <authorList>
            <person name="Stefanovic E."/>
            <person name="Vu D."/>
            <person name="Scully C."/>
            <person name="Dijksterhuis J."/>
            <person name="Roader J."/>
            <person name="Houbraken J."/>
        </authorList>
    </citation>
    <scope>NUCLEOTIDE SEQUENCE</scope>
    <source>
        <strain evidence="3">M34</strain>
    </source>
</reference>
<dbReference type="InterPro" id="IPR025676">
    <property type="entry name" value="Clr5_dom"/>
</dbReference>
<protein>
    <recommendedName>
        <fullName evidence="2">Clr5 domain-containing protein</fullName>
    </recommendedName>
</protein>
<dbReference type="Pfam" id="PF14420">
    <property type="entry name" value="Clr5"/>
    <property type="match status" value="1"/>
</dbReference>
<dbReference type="EMBL" id="JAFJYH010000015">
    <property type="protein sequence ID" value="KAG4424970.1"/>
    <property type="molecule type" value="Genomic_DNA"/>
</dbReference>
<feature type="domain" description="Clr5" evidence="2">
    <location>
        <begin position="26"/>
        <end position="76"/>
    </location>
</feature>
<evidence type="ECO:0000256" key="1">
    <source>
        <dbReference type="SAM" id="MobiDB-lite"/>
    </source>
</evidence>
<organism evidence="3 4">
    <name type="scientific">Cadophora malorum</name>
    <dbReference type="NCBI Taxonomy" id="108018"/>
    <lineage>
        <taxon>Eukaryota</taxon>
        <taxon>Fungi</taxon>
        <taxon>Dikarya</taxon>
        <taxon>Ascomycota</taxon>
        <taxon>Pezizomycotina</taxon>
        <taxon>Leotiomycetes</taxon>
        <taxon>Helotiales</taxon>
        <taxon>Ploettnerulaceae</taxon>
        <taxon>Cadophora</taxon>
    </lineage>
</organism>
<feature type="region of interest" description="Disordered" evidence="1">
    <location>
        <begin position="1"/>
        <end position="28"/>
    </location>
</feature>
<evidence type="ECO:0000259" key="2">
    <source>
        <dbReference type="Pfam" id="PF14420"/>
    </source>
</evidence>
<comment type="caution">
    <text evidence="3">The sequence shown here is derived from an EMBL/GenBank/DDBJ whole genome shotgun (WGS) entry which is preliminary data.</text>
</comment>
<feature type="compositionally biased region" description="Polar residues" evidence="1">
    <location>
        <begin position="1"/>
        <end position="10"/>
    </location>
</feature>
<evidence type="ECO:0000313" key="3">
    <source>
        <dbReference type="EMBL" id="KAG4424970.1"/>
    </source>
</evidence>
<sequence length="137" mass="16383">MDQNYASASRSMDPPKLPQPAQRHSKNEWEALRSLITRMYTTERAKLPDIRDTLEKEHSFVVKQLKEKVRLWNLEKNVKKNEMDYILRKQQQRLSKGKIVKFRIRKQPVPQSKIKRFEKQEASRSEMLDSRGFLISL</sequence>
<evidence type="ECO:0000313" key="4">
    <source>
        <dbReference type="Proteomes" id="UP000664132"/>
    </source>
</evidence>